<dbReference type="Gene3D" id="1.20.120.850">
    <property type="entry name" value="SWI2/SNF2 ATPases, N-terminal domain"/>
    <property type="match status" value="1"/>
</dbReference>
<dbReference type="InterPro" id="IPR014001">
    <property type="entry name" value="Helicase_ATP-bd"/>
</dbReference>
<dbReference type="Pfam" id="PF00176">
    <property type="entry name" value="SNF2-rel_dom"/>
    <property type="match status" value="1"/>
</dbReference>
<dbReference type="Pfam" id="PF00271">
    <property type="entry name" value="Helicase_C"/>
    <property type="match status" value="1"/>
</dbReference>
<dbReference type="SMART" id="SM00490">
    <property type="entry name" value="HELICc"/>
    <property type="match status" value="1"/>
</dbReference>
<dbReference type="GO" id="GO:0051301">
    <property type="term" value="P:cell division"/>
    <property type="evidence" value="ECO:0007669"/>
    <property type="project" value="UniProtKB-KW"/>
</dbReference>
<feature type="compositionally biased region" description="Polar residues" evidence="9">
    <location>
        <begin position="1"/>
        <end position="24"/>
    </location>
</feature>
<dbReference type="InterPro" id="IPR027417">
    <property type="entry name" value="P-loop_NTPase"/>
</dbReference>
<dbReference type="SMART" id="SM00487">
    <property type="entry name" value="DEXDc"/>
    <property type="match status" value="1"/>
</dbReference>
<dbReference type="CDD" id="cd18793">
    <property type="entry name" value="SF2_C_SNF"/>
    <property type="match status" value="1"/>
</dbReference>
<dbReference type="Gene3D" id="3.40.50.300">
    <property type="entry name" value="P-loop containing nucleotide triphosphate hydrolases"/>
    <property type="match status" value="1"/>
</dbReference>
<dbReference type="AlphaFoldDB" id="T1J5D6"/>
<dbReference type="Proteomes" id="UP000014500">
    <property type="component" value="Unassembled WGS sequence"/>
</dbReference>
<keyword evidence="13" id="KW-1185">Reference proteome</keyword>
<dbReference type="InterPro" id="IPR050496">
    <property type="entry name" value="SNF2_RAD54_helicase_repair"/>
</dbReference>
<dbReference type="OMA" id="KCQTHEL"/>
<name>T1J5D6_STRMM</name>
<accession>T1J5D6</accession>
<evidence type="ECO:0000256" key="4">
    <source>
        <dbReference type="ARBA" id="ARBA00022776"/>
    </source>
</evidence>
<evidence type="ECO:0000256" key="8">
    <source>
        <dbReference type="ARBA" id="ARBA00029956"/>
    </source>
</evidence>
<dbReference type="InterPro" id="IPR000330">
    <property type="entry name" value="SNF2_N"/>
</dbReference>
<keyword evidence="4" id="KW-0498">Mitosis</keyword>
<evidence type="ECO:0000256" key="7">
    <source>
        <dbReference type="ARBA" id="ARBA00024776"/>
    </source>
</evidence>
<evidence type="ECO:0000313" key="12">
    <source>
        <dbReference type="EnsemblMetazoa" id="SMAR008835-PA"/>
    </source>
</evidence>
<dbReference type="GO" id="GO:0005634">
    <property type="term" value="C:nucleus"/>
    <property type="evidence" value="ECO:0007669"/>
    <property type="project" value="TreeGrafter"/>
</dbReference>
<evidence type="ECO:0000256" key="2">
    <source>
        <dbReference type="ARBA" id="ARBA00015341"/>
    </source>
</evidence>
<dbReference type="Gene3D" id="3.40.50.10810">
    <property type="entry name" value="Tandem AAA-ATPase domain"/>
    <property type="match status" value="1"/>
</dbReference>
<reference evidence="12" key="2">
    <citation type="submission" date="2015-02" db="UniProtKB">
        <authorList>
            <consortium name="EnsemblMetazoa"/>
        </authorList>
    </citation>
    <scope>IDENTIFICATION</scope>
</reference>
<dbReference type="PANTHER" id="PTHR45629:SF7">
    <property type="entry name" value="DNA EXCISION REPAIR PROTEIN ERCC-6-RELATED"/>
    <property type="match status" value="1"/>
</dbReference>
<feature type="domain" description="Helicase ATP-binding" evidence="10">
    <location>
        <begin position="273"/>
        <end position="440"/>
    </location>
</feature>
<comment type="function">
    <text evidence="7">Involved in mitotic DNA repair and meiotic recombination. Functions in the recombinational DNA repair pathway. Essential for interhomolog gene conversion (GC), but may have a less important role in intersister GC than spn-A/Rad51. In the presence of DNA, spn-A/Rad51 enhances the ATPase activity of okr/Rad54.</text>
</comment>
<dbReference type="SUPFAM" id="SSF52540">
    <property type="entry name" value="P-loop containing nucleoside triphosphate hydrolases"/>
    <property type="match status" value="2"/>
</dbReference>
<dbReference type="HOGENOM" id="CLU_000315_10_1_1"/>
<dbReference type="InterPro" id="IPR001650">
    <property type="entry name" value="Helicase_C-like"/>
</dbReference>
<dbReference type="GO" id="GO:0000724">
    <property type="term" value="P:double-strand break repair via homologous recombination"/>
    <property type="evidence" value="ECO:0007669"/>
    <property type="project" value="TreeGrafter"/>
</dbReference>
<keyword evidence="6" id="KW-0131">Cell cycle</keyword>
<evidence type="ECO:0000313" key="13">
    <source>
        <dbReference type="Proteomes" id="UP000014500"/>
    </source>
</evidence>
<dbReference type="GO" id="GO:0015616">
    <property type="term" value="F:DNA translocase activity"/>
    <property type="evidence" value="ECO:0007669"/>
    <property type="project" value="TreeGrafter"/>
</dbReference>
<feature type="region of interest" description="Disordered" evidence="9">
    <location>
        <begin position="1"/>
        <end position="26"/>
    </location>
</feature>
<dbReference type="GO" id="GO:0007131">
    <property type="term" value="P:reciprocal meiotic recombination"/>
    <property type="evidence" value="ECO:0007669"/>
    <property type="project" value="TreeGrafter"/>
</dbReference>
<dbReference type="PhylomeDB" id="T1J5D6"/>
<dbReference type="PROSITE" id="PS51192">
    <property type="entry name" value="HELICASE_ATP_BIND_1"/>
    <property type="match status" value="1"/>
</dbReference>
<evidence type="ECO:0000256" key="5">
    <source>
        <dbReference type="ARBA" id="ARBA00022801"/>
    </source>
</evidence>
<dbReference type="EnsemblMetazoa" id="SMAR008835-RA">
    <property type="protein sequence ID" value="SMAR008835-PA"/>
    <property type="gene ID" value="SMAR008835"/>
</dbReference>
<protein>
    <recommendedName>
        <fullName evidence="2">DNA repair and recombination protein RAD54-like</fullName>
    </recommendedName>
    <alternativeName>
        <fullName evidence="8">Protein okra</fullName>
    </alternativeName>
</protein>
<keyword evidence="5" id="KW-0378">Hydrolase</keyword>
<dbReference type="PANTHER" id="PTHR45629">
    <property type="entry name" value="SNF2/RAD54 FAMILY MEMBER"/>
    <property type="match status" value="1"/>
</dbReference>
<dbReference type="InterPro" id="IPR049730">
    <property type="entry name" value="SNF2/RAD54-like_C"/>
</dbReference>
<dbReference type="GO" id="GO:0016787">
    <property type="term" value="F:hydrolase activity"/>
    <property type="evidence" value="ECO:0007669"/>
    <property type="project" value="UniProtKB-KW"/>
</dbReference>
<keyword evidence="3" id="KW-0132">Cell division</keyword>
<sequence>MRRSAAPSQINSAAKRSRFSTPFCSQPLKRSTDEVLQLIQGNKPENKELSGENEEMLCNEIPSDDELDKYQSIKQVIIENEKPPISSPIINIKPNDSNDKTLEEGGTRYYNVVWCKPSKKKHKKWEDDAVLIVKGRSLTLKDMEGKQIGQANANQKTIDDLESGNTFVVGGKEIEIVSLIKDPKGSCFLTIPEPLVVPVRKKPENPLFISKKPLYDPTNPNAFILTPPNENHQLLYNSKKLPLVDVVVDPRLTLQMRLHQKEGVLFLYECVMGMHEYDGLGAILADEMGLGKTLQCIVLIWTLLKQGPYGGRPVLKKVLIVTPSSLVQNWVKEFDKWLGKGRLYLYAVDQRNSVKDYTKTLGRPVMIISYEMLMRSCDIVETMNFDLIICDEGHRLKNTSVKTTSSISSLSIKRRIILTGTPVQNDLQEYFALVEFCNPGILGSSASFHRIYEEPISLSRQPNATQEEIELGEMRAEELMSLTALFTLRRTQEIINKFLPPKVENVIFCKPSALQISLMNIVLNSSLVRNCLENSGCSSHPFICISALKKICNHPALFLKQLVEKPKDESPKQSDVLYSELIRNFPSHLRNDLFSEKISGKMNVLARILSFSAENCNERFVLVSGFTKTLDIFEQFCHKNNYQFLRLDGSTSTSKRQTIVDTFNKSSTHFIFLLSSKAGGVGFNLIGASRIILFDIDWNPANDLQAKARVWRDGQTKTVHIYRFLTTGSIEEKIFQRQVSKQNLSDAVMDQIGSSKMEFTKEELRDLFTFHENTSSLTHDQLNCKCLDDNLPEKHEKHKSNLNMNELLQWSHFSHPNLTRIDDKHLESAGDHISFVFQTKTN</sequence>
<feature type="domain" description="Helicase C-terminal" evidence="11">
    <location>
        <begin position="604"/>
        <end position="765"/>
    </location>
</feature>
<dbReference type="FunFam" id="3.40.50.10810:FF:000020">
    <property type="entry name" value="DNA repair and recombination protein RAD54B"/>
    <property type="match status" value="1"/>
</dbReference>
<evidence type="ECO:0000256" key="1">
    <source>
        <dbReference type="ARBA" id="ARBA00011467"/>
    </source>
</evidence>
<evidence type="ECO:0000259" key="10">
    <source>
        <dbReference type="PROSITE" id="PS51192"/>
    </source>
</evidence>
<dbReference type="eggNOG" id="KOG0390">
    <property type="taxonomic scope" value="Eukaryota"/>
</dbReference>
<dbReference type="InterPro" id="IPR038718">
    <property type="entry name" value="SNF2-like_sf"/>
</dbReference>
<proteinExistence type="predicted"/>
<dbReference type="PROSITE" id="PS51194">
    <property type="entry name" value="HELICASE_CTER"/>
    <property type="match status" value="1"/>
</dbReference>
<dbReference type="STRING" id="126957.T1J5D6"/>
<organism evidence="12 13">
    <name type="scientific">Strigamia maritima</name>
    <name type="common">European centipede</name>
    <name type="synonym">Geophilus maritimus</name>
    <dbReference type="NCBI Taxonomy" id="126957"/>
    <lineage>
        <taxon>Eukaryota</taxon>
        <taxon>Metazoa</taxon>
        <taxon>Ecdysozoa</taxon>
        <taxon>Arthropoda</taxon>
        <taxon>Myriapoda</taxon>
        <taxon>Chilopoda</taxon>
        <taxon>Pleurostigmophora</taxon>
        <taxon>Geophilomorpha</taxon>
        <taxon>Linotaeniidae</taxon>
        <taxon>Strigamia</taxon>
    </lineage>
</organism>
<evidence type="ECO:0000259" key="11">
    <source>
        <dbReference type="PROSITE" id="PS51194"/>
    </source>
</evidence>
<comment type="subunit">
    <text evidence="1">Interacts (via N-terminus) with spn-A/Rad51.</text>
</comment>
<dbReference type="EMBL" id="JH431859">
    <property type="status" value="NOT_ANNOTATED_CDS"/>
    <property type="molecule type" value="Genomic_DNA"/>
</dbReference>
<evidence type="ECO:0000256" key="6">
    <source>
        <dbReference type="ARBA" id="ARBA00023306"/>
    </source>
</evidence>
<reference evidence="13" key="1">
    <citation type="submission" date="2011-05" db="EMBL/GenBank/DDBJ databases">
        <authorList>
            <person name="Richards S.R."/>
            <person name="Qu J."/>
            <person name="Jiang H."/>
            <person name="Jhangiani S.N."/>
            <person name="Agravi P."/>
            <person name="Goodspeed R."/>
            <person name="Gross S."/>
            <person name="Mandapat C."/>
            <person name="Jackson L."/>
            <person name="Mathew T."/>
            <person name="Pu L."/>
            <person name="Thornton R."/>
            <person name="Saada N."/>
            <person name="Wilczek-Boney K.B."/>
            <person name="Lee S."/>
            <person name="Kovar C."/>
            <person name="Wu Y."/>
            <person name="Scherer S.E."/>
            <person name="Worley K.C."/>
            <person name="Muzny D.M."/>
            <person name="Gibbs R."/>
        </authorList>
    </citation>
    <scope>NUCLEOTIDE SEQUENCE</scope>
    <source>
        <strain evidence="13">Brora</strain>
    </source>
</reference>
<dbReference type="GO" id="GO:0005524">
    <property type="term" value="F:ATP binding"/>
    <property type="evidence" value="ECO:0007669"/>
    <property type="project" value="InterPro"/>
</dbReference>
<evidence type="ECO:0000256" key="9">
    <source>
        <dbReference type="SAM" id="MobiDB-lite"/>
    </source>
</evidence>
<evidence type="ECO:0000256" key="3">
    <source>
        <dbReference type="ARBA" id="ARBA00022618"/>
    </source>
</evidence>